<keyword evidence="3" id="KW-1003">Cell membrane</keyword>
<dbReference type="PANTHER" id="PTHR42771">
    <property type="entry name" value="IRON(3+)-HYDROXAMATE IMPORT ATP-BINDING PROTEIN FHUC"/>
    <property type="match status" value="1"/>
</dbReference>
<dbReference type="PROSITE" id="PS50893">
    <property type="entry name" value="ABC_TRANSPORTER_2"/>
    <property type="match status" value="1"/>
</dbReference>
<proteinExistence type="predicted"/>
<evidence type="ECO:0000256" key="2">
    <source>
        <dbReference type="ARBA" id="ARBA00022448"/>
    </source>
</evidence>
<organism evidence="12 13">
    <name type="scientific">Paenibacillus ginsengarvi</name>
    <dbReference type="NCBI Taxonomy" id="400777"/>
    <lineage>
        <taxon>Bacteria</taxon>
        <taxon>Bacillati</taxon>
        <taxon>Bacillota</taxon>
        <taxon>Bacilli</taxon>
        <taxon>Bacillales</taxon>
        <taxon>Paenibacillaceae</taxon>
        <taxon>Paenibacillus</taxon>
    </lineage>
</organism>
<dbReference type="InterPro" id="IPR017871">
    <property type="entry name" value="ABC_transporter-like_CS"/>
</dbReference>
<dbReference type="EMBL" id="RBAH01000008">
    <property type="protein sequence ID" value="RKN84555.1"/>
    <property type="molecule type" value="Genomic_DNA"/>
</dbReference>
<accession>A0A3B0CEX9</accession>
<keyword evidence="5" id="KW-0547">Nucleotide-binding</keyword>
<evidence type="ECO:0000256" key="9">
    <source>
        <dbReference type="ARBA" id="ARBA00023136"/>
    </source>
</evidence>
<evidence type="ECO:0000256" key="5">
    <source>
        <dbReference type="ARBA" id="ARBA00022741"/>
    </source>
</evidence>
<dbReference type="SUPFAM" id="SSF52540">
    <property type="entry name" value="P-loop containing nucleoside triphosphate hydrolases"/>
    <property type="match status" value="1"/>
</dbReference>
<keyword evidence="13" id="KW-1185">Reference proteome</keyword>
<dbReference type="GO" id="GO:0016887">
    <property type="term" value="F:ATP hydrolysis activity"/>
    <property type="evidence" value="ECO:0007669"/>
    <property type="project" value="InterPro"/>
</dbReference>
<feature type="region of interest" description="Disordered" evidence="10">
    <location>
        <begin position="242"/>
        <end position="261"/>
    </location>
</feature>
<dbReference type="InterPro" id="IPR051535">
    <property type="entry name" value="Siderophore_ABC-ATPase"/>
</dbReference>
<keyword evidence="9" id="KW-0472">Membrane</keyword>
<feature type="domain" description="ABC transporter" evidence="11">
    <location>
        <begin position="3"/>
        <end position="234"/>
    </location>
</feature>
<dbReference type="InterPro" id="IPR003439">
    <property type="entry name" value="ABC_transporter-like_ATP-bd"/>
</dbReference>
<evidence type="ECO:0000256" key="1">
    <source>
        <dbReference type="ARBA" id="ARBA00004202"/>
    </source>
</evidence>
<dbReference type="PROSITE" id="PS00211">
    <property type="entry name" value="ABC_TRANSPORTER_1"/>
    <property type="match status" value="1"/>
</dbReference>
<dbReference type="OrthoDB" id="9787851at2"/>
<evidence type="ECO:0000256" key="8">
    <source>
        <dbReference type="ARBA" id="ARBA00023065"/>
    </source>
</evidence>
<name>A0A3B0CEX9_9BACL</name>
<dbReference type="GO" id="GO:0005524">
    <property type="term" value="F:ATP binding"/>
    <property type="evidence" value="ECO:0007669"/>
    <property type="project" value="UniProtKB-KW"/>
</dbReference>
<evidence type="ECO:0000313" key="13">
    <source>
        <dbReference type="Proteomes" id="UP000282311"/>
    </source>
</evidence>
<evidence type="ECO:0000256" key="7">
    <source>
        <dbReference type="ARBA" id="ARBA00023004"/>
    </source>
</evidence>
<comment type="subcellular location">
    <subcellularLocation>
        <location evidence="1">Cell membrane</location>
        <topology evidence="1">Peripheral membrane protein</topology>
    </subcellularLocation>
</comment>
<dbReference type="Pfam" id="PF00005">
    <property type="entry name" value="ABC_tran"/>
    <property type="match status" value="1"/>
</dbReference>
<reference evidence="12 13" key="1">
    <citation type="journal article" date="2007" name="Int. J. Syst. Evol. Microbiol.">
        <title>Paenibacillus ginsengarvi sp. nov., isolated from soil from ginseng cultivation.</title>
        <authorList>
            <person name="Yoon M.H."/>
            <person name="Ten L.N."/>
            <person name="Im W.T."/>
        </authorList>
    </citation>
    <scope>NUCLEOTIDE SEQUENCE [LARGE SCALE GENOMIC DNA]</scope>
    <source>
        <strain evidence="12 13">KCTC 13059</strain>
    </source>
</reference>
<dbReference type="Proteomes" id="UP000282311">
    <property type="component" value="Unassembled WGS sequence"/>
</dbReference>
<dbReference type="GO" id="GO:0005886">
    <property type="term" value="C:plasma membrane"/>
    <property type="evidence" value="ECO:0007669"/>
    <property type="project" value="UniProtKB-SubCell"/>
</dbReference>
<dbReference type="InterPro" id="IPR003593">
    <property type="entry name" value="AAA+_ATPase"/>
</dbReference>
<evidence type="ECO:0000256" key="4">
    <source>
        <dbReference type="ARBA" id="ARBA00022496"/>
    </source>
</evidence>
<dbReference type="FunFam" id="3.40.50.300:FF:000134">
    <property type="entry name" value="Iron-enterobactin ABC transporter ATP-binding protein"/>
    <property type="match status" value="1"/>
</dbReference>
<keyword evidence="2" id="KW-0813">Transport</keyword>
<dbReference type="InterPro" id="IPR027417">
    <property type="entry name" value="P-loop_NTPase"/>
</dbReference>
<sequence>MDLSVEYSARTVLDGLAWRLDAGRIYSIIGPNGCGKSTLLQAIARQLKPSGGCVELDGTALSRFTPRQLAVRLAVLRQSQDKPPDVTVRTLVGYGRFPHKPAWSRMRAEDRDIVEWALTLTGTDVLADRKLSALSGGERQRVWIAMALAQRPRILLLDEPTTYLDVCHQLEIMEMIADINRNYGVTIVMVLHDINHAAAYSDEIAVLKEGRFYSNGTPEQTITARMFADVFGVKAIIQRDRETGRPTSRITGLADGRMRPQPLMAPSADGTDAKAEVGAGAAKAIIYEEGKIG</sequence>
<keyword evidence="6 12" id="KW-0067">ATP-binding</keyword>
<dbReference type="GO" id="GO:0006826">
    <property type="term" value="P:iron ion transport"/>
    <property type="evidence" value="ECO:0007669"/>
    <property type="project" value="UniProtKB-KW"/>
</dbReference>
<evidence type="ECO:0000256" key="10">
    <source>
        <dbReference type="SAM" id="MobiDB-lite"/>
    </source>
</evidence>
<keyword evidence="4" id="KW-0410">Iron transport</keyword>
<evidence type="ECO:0000256" key="6">
    <source>
        <dbReference type="ARBA" id="ARBA00022840"/>
    </source>
</evidence>
<dbReference type="Gene3D" id="3.40.50.300">
    <property type="entry name" value="P-loop containing nucleotide triphosphate hydrolases"/>
    <property type="match status" value="1"/>
</dbReference>
<keyword evidence="7" id="KW-0408">Iron</keyword>
<evidence type="ECO:0000259" key="11">
    <source>
        <dbReference type="PROSITE" id="PS50893"/>
    </source>
</evidence>
<dbReference type="AlphaFoldDB" id="A0A3B0CEX9"/>
<dbReference type="CDD" id="cd03214">
    <property type="entry name" value="ABC_Iron-Siderophores_B12_Hemin"/>
    <property type="match status" value="1"/>
</dbReference>
<dbReference type="SMART" id="SM00382">
    <property type="entry name" value="AAA"/>
    <property type="match status" value="1"/>
</dbReference>
<protein>
    <submittedName>
        <fullName evidence="12">ABC transporter ATP-binding protein</fullName>
    </submittedName>
</protein>
<gene>
    <name evidence="12" type="ORF">D7M11_13135</name>
</gene>
<keyword evidence="8" id="KW-0406">Ion transport</keyword>
<evidence type="ECO:0000256" key="3">
    <source>
        <dbReference type="ARBA" id="ARBA00022475"/>
    </source>
</evidence>
<dbReference type="PANTHER" id="PTHR42771:SF10">
    <property type="entry name" value="FERRICHROME TRANSPORT ATP-BINDING PROTEIN FHUC"/>
    <property type="match status" value="1"/>
</dbReference>
<evidence type="ECO:0000313" key="12">
    <source>
        <dbReference type="EMBL" id="RKN84555.1"/>
    </source>
</evidence>
<comment type="caution">
    <text evidence="12">The sequence shown here is derived from an EMBL/GenBank/DDBJ whole genome shotgun (WGS) entry which is preliminary data.</text>
</comment>